<keyword evidence="1" id="KW-1133">Transmembrane helix</keyword>
<dbReference type="OrthoDB" id="272139at2759"/>
<dbReference type="GO" id="GO:0005789">
    <property type="term" value="C:endoplasmic reticulum membrane"/>
    <property type="evidence" value="ECO:0007669"/>
    <property type="project" value="UniProtKB-SubCell"/>
</dbReference>
<dbReference type="AlphaFoldDB" id="A0A9W8EB90"/>
<dbReference type="GO" id="GO:0006506">
    <property type="term" value="P:GPI anchor biosynthetic process"/>
    <property type="evidence" value="ECO:0007669"/>
    <property type="project" value="UniProtKB-KW"/>
</dbReference>
<name>A0A9W8EB90_9FUNG</name>
<accession>A0A9W8EB90</accession>
<dbReference type="PANTHER" id="PTHR23072">
    <property type="entry name" value="PHOSPHATIDYLINOSITOL GLYCAN-RELATED"/>
    <property type="match status" value="1"/>
</dbReference>
<comment type="pathway">
    <text evidence="1">Glycolipid biosynthesis; glycosylphosphatidylinositol-anchor biosynthesis.</text>
</comment>
<comment type="function">
    <text evidence="1">Ethanolamine phosphate transferase involved in glycosylphosphatidylinositol-anchor biosynthesis. Transfers ethanolamine phosphate to the GPI second mannose.</text>
</comment>
<keyword evidence="1" id="KW-0812">Transmembrane</keyword>
<comment type="caution">
    <text evidence="3">The sequence shown here is derived from an EMBL/GenBank/DDBJ whole genome shotgun (WGS) entry which is preliminary data.</text>
</comment>
<evidence type="ECO:0000259" key="2">
    <source>
        <dbReference type="Pfam" id="PF19316"/>
    </source>
</evidence>
<keyword evidence="1" id="KW-0808">Transferase</keyword>
<comment type="similarity">
    <text evidence="1">Belongs to the PIGG/PIGN/PIGO family. PIGG subfamily.</text>
</comment>
<dbReference type="Proteomes" id="UP001151582">
    <property type="component" value="Unassembled WGS sequence"/>
</dbReference>
<evidence type="ECO:0000313" key="3">
    <source>
        <dbReference type="EMBL" id="KAJ1972372.1"/>
    </source>
</evidence>
<comment type="subcellular location">
    <subcellularLocation>
        <location evidence="1">Endoplasmic reticulum membrane</location>
        <topology evidence="1">Multi-pass membrane protein</topology>
    </subcellularLocation>
</comment>
<dbReference type="GO" id="GO:0051267">
    <property type="term" value="F:CP2 mannose-ethanolamine phosphotransferase activity"/>
    <property type="evidence" value="ECO:0007669"/>
    <property type="project" value="TreeGrafter"/>
</dbReference>
<gene>
    <name evidence="3" type="primary">LAS21</name>
    <name evidence="3" type="ORF">H4R34_005429</name>
</gene>
<dbReference type="InterPro" id="IPR039527">
    <property type="entry name" value="PIGG/GPI7"/>
</dbReference>
<feature type="non-terminal residue" evidence="3">
    <location>
        <position position="1"/>
    </location>
</feature>
<proteinExistence type="inferred from homology"/>
<feature type="transmembrane region" description="Helical" evidence="1">
    <location>
        <begin position="103"/>
        <end position="128"/>
    </location>
</feature>
<organism evidence="3 4">
    <name type="scientific">Dimargaris verticillata</name>
    <dbReference type="NCBI Taxonomy" id="2761393"/>
    <lineage>
        <taxon>Eukaryota</taxon>
        <taxon>Fungi</taxon>
        <taxon>Fungi incertae sedis</taxon>
        <taxon>Zoopagomycota</taxon>
        <taxon>Kickxellomycotina</taxon>
        <taxon>Dimargaritomycetes</taxon>
        <taxon>Dimargaritales</taxon>
        <taxon>Dimargaritaceae</taxon>
        <taxon>Dimargaris</taxon>
    </lineage>
</organism>
<dbReference type="PANTHER" id="PTHR23072:SF0">
    <property type="entry name" value="GPI ETHANOLAMINE PHOSPHATE TRANSFERASE 2"/>
    <property type="match status" value="1"/>
</dbReference>
<protein>
    <recommendedName>
        <fullName evidence="1">GPI ethanolamine phosphate transferase 2</fullName>
    </recommendedName>
</protein>
<dbReference type="EMBL" id="JANBQB010001074">
    <property type="protein sequence ID" value="KAJ1972372.1"/>
    <property type="molecule type" value="Genomic_DNA"/>
</dbReference>
<keyword evidence="1" id="KW-0256">Endoplasmic reticulum</keyword>
<feature type="transmembrane region" description="Helical" evidence="1">
    <location>
        <begin position="148"/>
        <end position="172"/>
    </location>
</feature>
<evidence type="ECO:0000313" key="4">
    <source>
        <dbReference type="Proteomes" id="UP001151582"/>
    </source>
</evidence>
<dbReference type="InterPro" id="IPR045687">
    <property type="entry name" value="PIGG/GPI7_C"/>
</dbReference>
<dbReference type="Pfam" id="PF19316">
    <property type="entry name" value="PIGO_PIGG"/>
    <property type="match status" value="1"/>
</dbReference>
<sequence>AYTGVSAYQVGLVGVLTFVSNWAGPIFWSVATGVEMLECVLAGFMQGQGTIHTPHNAAKSPPLTTKTGADCGCCHPSVCQVSAADRPPGVPARQALRQHLHEVVGNTLSQLVFSQLFGITVLSLVVFIQRRHLFIWSVFSPKYLYQLVWALGYLVMVHGGTLVALGFLYSWLLRSP</sequence>
<keyword evidence="1" id="KW-0337">GPI-anchor biosynthesis</keyword>
<reference evidence="3" key="1">
    <citation type="submission" date="2022-07" db="EMBL/GenBank/DDBJ databases">
        <title>Phylogenomic reconstructions and comparative analyses of Kickxellomycotina fungi.</title>
        <authorList>
            <person name="Reynolds N.K."/>
            <person name="Stajich J.E."/>
            <person name="Barry K."/>
            <person name="Grigoriev I.V."/>
            <person name="Crous P."/>
            <person name="Smith M.E."/>
        </authorList>
    </citation>
    <scope>NUCLEOTIDE SEQUENCE</scope>
    <source>
        <strain evidence="3">RSA 567</strain>
    </source>
</reference>
<keyword evidence="4" id="KW-1185">Reference proteome</keyword>
<keyword evidence="1" id="KW-0472">Membrane</keyword>
<feature type="domain" description="GPI ethanolamine phosphate transferase 2 C-terminal" evidence="2">
    <location>
        <begin position="1"/>
        <end position="162"/>
    </location>
</feature>
<evidence type="ECO:0000256" key="1">
    <source>
        <dbReference type="RuleBase" id="RU367106"/>
    </source>
</evidence>
<comment type="caution">
    <text evidence="1">Lacks conserved residue(s) required for the propagation of feature annotation.</text>
</comment>